<accession>A0AAJ5X6Z7</accession>
<dbReference type="EMBL" id="CP119316">
    <property type="protein sequence ID" value="WEK45752.1"/>
    <property type="molecule type" value="Genomic_DNA"/>
</dbReference>
<evidence type="ECO:0000259" key="2">
    <source>
        <dbReference type="PROSITE" id="PS50405"/>
    </source>
</evidence>
<dbReference type="PROSITE" id="PS50405">
    <property type="entry name" value="GST_CTER"/>
    <property type="match status" value="1"/>
</dbReference>
<dbReference type="PROSITE" id="PS50404">
    <property type="entry name" value="GST_NTER"/>
    <property type="match status" value="1"/>
</dbReference>
<dbReference type="InterPro" id="IPR036282">
    <property type="entry name" value="Glutathione-S-Trfase_C_sf"/>
</dbReference>
<dbReference type="KEGG" id="acob:P0Y56_12025"/>
<protein>
    <submittedName>
        <fullName evidence="3">Glutathione S-transferase family protein</fullName>
    </submittedName>
</protein>
<evidence type="ECO:0000313" key="4">
    <source>
        <dbReference type="Proteomes" id="UP001218362"/>
    </source>
</evidence>
<dbReference type="Pfam" id="PF00043">
    <property type="entry name" value="GST_C"/>
    <property type="match status" value="1"/>
</dbReference>
<feature type="domain" description="GST C-terminal" evidence="2">
    <location>
        <begin position="93"/>
        <end position="251"/>
    </location>
</feature>
<dbReference type="InterPro" id="IPR036249">
    <property type="entry name" value="Thioredoxin-like_sf"/>
</dbReference>
<dbReference type="SUPFAM" id="SSF47616">
    <property type="entry name" value="GST C-terminal domain-like"/>
    <property type="match status" value="1"/>
</dbReference>
<feature type="domain" description="GST N-terminal" evidence="1">
    <location>
        <begin position="1"/>
        <end position="88"/>
    </location>
</feature>
<dbReference type="SUPFAM" id="SSF52833">
    <property type="entry name" value="Thioredoxin-like"/>
    <property type="match status" value="1"/>
</dbReference>
<dbReference type="PANTHER" id="PTHR44051">
    <property type="entry name" value="GLUTATHIONE S-TRANSFERASE-RELATED"/>
    <property type="match status" value="1"/>
</dbReference>
<dbReference type="InterPro" id="IPR004045">
    <property type="entry name" value="Glutathione_S-Trfase_N"/>
</dbReference>
<dbReference type="InterPro" id="IPR004046">
    <property type="entry name" value="GST_C"/>
</dbReference>
<evidence type="ECO:0000313" key="3">
    <source>
        <dbReference type="EMBL" id="WEK45752.1"/>
    </source>
</evidence>
<dbReference type="AlphaFoldDB" id="A0AAJ5X6Z7"/>
<proteinExistence type="predicted"/>
<dbReference type="Proteomes" id="UP001218362">
    <property type="component" value="Chromosome"/>
</dbReference>
<sequence>MSAVLYHGEPNGPSLSVLAALEESGLAIETRHIDLLRGERHTLPGVTEDVALAMAVEGEGPVLVIDGEAMSEAVFLAQYFDDAAGGCGLQPADPYAHWQMLMWCRQATERLSPAVAYLGIFARSQAKVAALDADEFTALLGHIESEDLRARWQELRDGAVDEGKAADSRAKIAQFAERAETQLADGREWLMGTFSIADLETYAWLVGAQELEPAAFEGKTKLSQWLERVAARPSVHKALARVQMSNPRSNFAPGPEINRWG</sequence>
<organism evidence="3 4">
    <name type="scientific">Candidatus Andeanibacterium colombiense</name>
    <dbReference type="NCBI Taxonomy" id="3121345"/>
    <lineage>
        <taxon>Bacteria</taxon>
        <taxon>Pseudomonadati</taxon>
        <taxon>Pseudomonadota</taxon>
        <taxon>Alphaproteobacteria</taxon>
        <taxon>Sphingomonadales</taxon>
        <taxon>Sphingomonadaceae</taxon>
        <taxon>Candidatus Andeanibacterium</taxon>
    </lineage>
</organism>
<reference evidence="3" key="1">
    <citation type="submission" date="2023-03" db="EMBL/GenBank/DDBJ databases">
        <title>Andean soil-derived lignocellulolytic bacterial consortium as a source of novel taxa and putative plastic-active enzymes.</title>
        <authorList>
            <person name="Diaz-Garcia L."/>
            <person name="Chuvochina M."/>
            <person name="Feuerriegel G."/>
            <person name="Bunk B."/>
            <person name="Sproer C."/>
            <person name="Streit W.R."/>
            <person name="Rodriguez L.M."/>
            <person name="Overmann J."/>
            <person name="Jimenez D.J."/>
        </authorList>
    </citation>
    <scope>NUCLEOTIDE SEQUENCE</scope>
    <source>
        <strain evidence="3">MAG 26</strain>
    </source>
</reference>
<dbReference type="Gene3D" id="1.20.1050.10">
    <property type="match status" value="2"/>
</dbReference>
<evidence type="ECO:0000259" key="1">
    <source>
        <dbReference type="PROSITE" id="PS50404"/>
    </source>
</evidence>
<dbReference type="Gene3D" id="3.40.30.10">
    <property type="entry name" value="Glutaredoxin"/>
    <property type="match status" value="1"/>
</dbReference>
<dbReference type="CDD" id="cd00570">
    <property type="entry name" value="GST_N_family"/>
    <property type="match status" value="1"/>
</dbReference>
<gene>
    <name evidence="3" type="ORF">P0Y56_12025</name>
</gene>
<dbReference type="InterPro" id="IPR010987">
    <property type="entry name" value="Glutathione-S-Trfase_C-like"/>
</dbReference>
<dbReference type="PANTHER" id="PTHR44051:SF8">
    <property type="entry name" value="GLUTATHIONE S-TRANSFERASE GSTA"/>
    <property type="match status" value="1"/>
</dbReference>
<name>A0AAJ5X6Z7_9SPHN</name>